<dbReference type="EMBL" id="AH012920">
    <property type="protein sequence ID" value="AAP58619.1"/>
    <property type="molecule type" value="Genomic_DNA"/>
</dbReference>
<keyword evidence="1" id="KW-0812">Transmembrane</keyword>
<dbReference type="InterPro" id="IPR009739">
    <property type="entry name" value="LprI-like_N"/>
</dbReference>
<name>Q7X2U5_9BACT</name>
<dbReference type="AlphaFoldDB" id="Q7X2U5"/>
<dbReference type="Gene3D" id="1.20.1270.180">
    <property type="match status" value="1"/>
</dbReference>
<accession>Q7X2U5</accession>
<evidence type="ECO:0000259" key="2">
    <source>
        <dbReference type="Pfam" id="PF07007"/>
    </source>
</evidence>
<dbReference type="Pfam" id="PF07007">
    <property type="entry name" value="LprI"/>
    <property type="match status" value="1"/>
</dbReference>
<feature type="transmembrane region" description="Helical" evidence="1">
    <location>
        <begin position="23"/>
        <end position="44"/>
    </location>
</feature>
<organism evidence="3">
    <name type="scientific">uncultured Acidobacteriota bacterium</name>
    <dbReference type="NCBI Taxonomy" id="171953"/>
    <lineage>
        <taxon>Bacteria</taxon>
        <taxon>Pseudomonadati</taxon>
        <taxon>Acidobacteriota</taxon>
        <taxon>environmental samples</taxon>
    </lineage>
</organism>
<keyword evidence="1" id="KW-1133">Transmembrane helix</keyword>
<reference evidence="3" key="1">
    <citation type="journal article" date="2003" name="Mol. Microbiol.">
        <title>Acidobacteria form a coherent but highly diverse group within the bacterial domain: evidence from environmental genomics.</title>
        <authorList>
            <person name="Quaiser A."/>
            <person name="Ochsenreiter T."/>
            <person name="Lanz C."/>
            <person name="Schuster S.C."/>
            <person name="Treusch A.H."/>
            <person name="Eck J."/>
            <person name="Schleper C."/>
        </authorList>
    </citation>
    <scope>NUCLEOTIDE SEQUENCE</scope>
</reference>
<keyword evidence="1" id="KW-0472">Membrane</keyword>
<feature type="domain" description="Lysozyme inhibitor LprI-like N-terminal" evidence="2">
    <location>
        <begin position="47"/>
        <end position="141"/>
    </location>
</feature>
<proteinExistence type="predicted"/>
<evidence type="ECO:0000256" key="1">
    <source>
        <dbReference type="SAM" id="Phobius"/>
    </source>
</evidence>
<evidence type="ECO:0000313" key="3">
    <source>
        <dbReference type="EMBL" id="AAP58619.1"/>
    </source>
</evidence>
<protein>
    <recommendedName>
        <fullName evidence="2">Lysozyme inhibitor LprI-like N-terminal domain-containing protein</fullName>
    </recommendedName>
</protein>
<sequence>MIATATRKARELISRTSLRSHRLFVFVGAVVMFVLVVPSIVLPFSDATTRQTQLQLNEEACAEYKKADAEMNNVYRRIMKDYRNDAPFIAALKKAQLAWIRYRDADLESIFPGDARSYGSINPMCRCMHLADTTKQRTKVLQQWIDGVEEGDVCAGSVRVK</sequence>